<evidence type="ECO:0000256" key="12">
    <source>
        <dbReference type="ARBA" id="ARBA00030203"/>
    </source>
</evidence>
<evidence type="ECO:0000313" key="21">
    <source>
        <dbReference type="Proteomes" id="UP001186944"/>
    </source>
</evidence>
<sequence length="372" mass="41726">MNSILSSTSSQLMPMQPHYNGMNNGLYPQMANSQTQKSSFGIHEILGLTAPTCRQNPSPDILDNLGITSPSSGNNNMYGLNPGTVNGQYLPAEQQYQNFFRDHSLQQQSSTFYPWKYDPVNQIPTNSNSVISNQVPSRYSDGIGFGIKAPILEEATTRPECAQLDKTETNSSSKKNKKRRRHRTIFTSYQVDELEKTFKEAHYPDLYAREVLALKIDLPEDRIQVWFQNRRAKWRKTEKTWGKSSIMAEYGLYGAMVRHALPLPDAIVKSAEKGIDKSSAPWLLGMHKKSIEASKKMKEEGIIDGSEMKGCVKDDFRSESIAALRAKAQQHSARMLEALGSEGKVDDNGSEHSFDSSFFSDADDIGSDHVRN</sequence>
<proteinExistence type="inferred from homology"/>
<dbReference type="Pfam" id="PF03826">
    <property type="entry name" value="OAR"/>
    <property type="match status" value="1"/>
</dbReference>
<evidence type="ECO:0000256" key="14">
    <source>
        <dbReference type="PROSITE-ProRule" id="PRU00108"/>
    </source>
</evidence>
<keyword evidence="6" id="KW-0805">Transcription regulation</keyword>
<dbReference type="GO" id="GO:0005634">
    <property type="term" value="C:nucleus"/>
    <property type="evidence" value="ECO:0007669"/>
    <property type="project" value="UniProtKB-SubCell"/>
</dbReference>
<evidence type="ECO:0000256" key="9">
    <source>
        <dbReference type="ARBA" id="ARBA00023163"/>
    </source>
</evidence>
<keyword evidence="11" id="KW-0844">Vision</keyword>
<dbReference type="PROSITE" id="PS50071">
    <property type="entry name" value="HOMEOBOX_2"/>
    <property type="match status" value="1"/>
</dbReference>
<dbReference type="PROSITE" id="PS51496">
    <property type="entry name" value="CVC"/>
    <property type="match status" value="1"/>
</dbReference>
<feature type="region of interest" description="Disordered" evidence="16">
    <location>
        <begin position="158"/>
        <end position="181"/>
    </location>
</feature>
<dbReference type="PANTHER" id="PTHR46892">
    <property type="entry name" value="VISUAL SYSTEM HOMEOBOX 2"/>
    <property type="match status" value="1"/>
</dbReference>
<name>A0AA88XXS0_PINIB</name>
<dbReference type="PANTHER" id="PTHR46892:SF3">
    <property type="entry name" value="VISUAL SYSTEM HOMEOBOX 2"/>
    <property type="match status" value="1"/>
</dbReference>
<dbReference type="SUPFAM" id="SSF46689">
    <property type="entry name" value="Homeodomain-like"/>
    <property type="match status" value="1"/>
</dbReference>
<feature type="domain" description="OAR" evidence="18">
    <location>
        <begin position="319"/>
        <end position="332"/>
    </location>
</feature>
<dbReference type="PROSITE" id="PS50803">
    <property type="entry name" value="OAR"/>
    <property type="match status" value="1"/>
</dbReference>
<dbReference type="Pfam" id="PF00046">
    <property type="entry name" value="Homeodomain"/>
    <property type="match status" value="1"/>
</dbReference>
<protein>
    <recommendedName>
        <fullName evidence="3">Visual system homeobox 2</fullName>
    </recommendedName>
    <alternativeName>
        <fullName evidence="12">Ceh-10 homeodomain-containing homolog</fullName>
    </alternativeName>
    <alternativeName>
        <fullName evidence="13">Homeobox protein CHX10</fullName>
    </alternativeName>
</protein>
<keyword evidence="9" id="KW-0804">Transcription</keyword>
<dbReference type="InterPro" id="IPR009057">
    <property type="entry name" value="Homeodomain-like_sf"/>
</dbReference>
<organism evidence="20 21">
    <name type="scientific">Pinctada imbricata</name>
    <name type="common">Atlantic pearl-oyster</name>
    <name type="synonym">Pinctada martensii</name>
    <dbReference type="NCBI Taxonomy" id="66713"/>
    <lineage>
        <taxon>Eukaryota</taxon>
        <taxon>Metazoa</taxon>
        <taxon>Spiralia</taxon>
        <taxon>Lophotrochozoa</taxon>
        <taxon>Mollusca</taxon>
        <taxon>Bivalvia</taxon>
        <taxon>Autobranchia</taxon>
        <taxon>Pteriomorphia</taxon>
        <taxon>Pterioida</taxon>
        <taxon>Pterioidea</taxon>
        <taxon>Pteriidae</taxon>
        <taxon>Pinctada</taxon>
    </lineage>
</organism>
<evidence type="ECO:0000256" key="16">
    <source>
        <dbReference type="SAM" id="MobiDB-lite"/>
    </source>
</evidence>
<evidence type="ECO:0000256" key="15">
    <source>
        <dbReference type="RuleBase" id="RU000682"/>
    </source>
</evidence>
<evidence type="ECO:0000256" key="4">
    <source>
        <dbReference type="ARBA" id="ARBA00022473"/>
    </source>
</evidence>
<feature type="domain" description="Homeobox" evidence="17">
    <location>
        <begin position="177"/>
        <end position="237"/>
    </location>
</feature>
<evidence type="ECO:0000259" key="18">
    <source>
        <dbReference type="PROSITE" id="PS50803"/>
    </source>
</evidence>
<keyword evidence="4" id="KW-0217">Developmental protein</keyword>
<dbReference type="InterPro" id="IPR003654">
    <property type="entry name" value="OAR_dom"/>
</dbReference>
<feature type="compositionally biased region" description="Basic and acidic residues" evidence="16">
    <location>
        <begin position="343"/>
        <end position="354"/>
    </location>
</feature>
<dbReference type="FunFam" id="1.10.10.60:FF:000065">
    <property type="entry name" value="Visual system homeobox 1"/>
    <property type="match status" value="1"/>
</dbReference>
<gene>
    <name evidence="20" type="ORF">FSP39_022282</name>
</gene>
<evidence type="ECO:0000256" key="8">
    <source>
        <dbReference type="ARBA" id="ARBA00023155"/>
    </source>
</evidence>
<keyword evidence="21" id="KW-1185">Reference proteome</keyword>
<feature type="domain" description="CVC" evidence="19">
    <location>
        <begin position="239"/>
        <end position="292"/>
    </location>
</feature>
<dbReference type="PROSITE" id="PS00027">
    <property type="entry name" value="HOMEOBOX_1"/>
    <property type="match status" value="1"/>
</dbReference>
<evidence type="ECO:0000259" key="17">
    <source>
        <dbReference type="PROSITE" id="PS50071"/>
    </source>
</evidence>
<reference evidence="20" key="1">
    <citation type="submission" date="2019-08" db="EMBL/GenBank/DDBJ databases">
        <title>The improved chromosome-level genome for the pearl oyster Pinctada fucata martensii using PacBio sequencing and Hi-C.</title>
        <authorList>
            <person name="Zheng Z."/>
        </authorList>
    </citation>
    <scope>NUCLEOTIDE SEQUENCE</scope>
    <source>
        <strain evidence="20">ZZ-2019</strain>
        <tissue evidence="20">Adductor muscle</tissue>
    </source>
</reference>
<evidence type="ECO:0000256" key="6">
    <source>
        <dbReference type="ARBA" id="ARBA00023015"/>
    </source>
</evidence>
<accession>A0AA88XXS0</accession>
<dbReference type="CDD" id="cd00086">
    <property type="entry name" value="homeodomain"/>
    <property type="match status" value="1"/>
</dbReference>
<keyword evidence="10 14" id="KW-0539">Nucleus</keyword>
<feature type="region of interest" description="Disordered" evidence="16">
    <location>
        <begin position="338"/>
        <end position="372"/>
    </location>
</feature>
<comment type="similarity">
    <text evidence="2">Belongs to the paired homeobox family.</text>
</comment>
<evidence type="ECO:0000256" key="7">
    <source>
        <dbReference type="ARBA" id="ARBA00023125"/>
    </source>
</evidence>
<evidence type="ECO:0000256" key="1">
    <source>
        <dbReference type="ARBA" id="ARBA00004123"/>
    </source>
</evidence>
<keyword evidence="7 14" id="KW-0238">DNA-binding</keyword>
<evidence type="ECO:0000256" key="11">
    <source>
        <dbReference type="ARBA" id="ARBA00023305"/>
    </source>
</evidence>
<comment type="caution">
    <text evidence="20">The sequence shown here is derived from an EMBL/GenBank/DDBJ whole genome shotgun (WGS) entry which is preliminary data.</text>
</comment>
<dbReference type="InterPro" id="IPR023339">
    <property type="entry name" value="CVC"/>
</dbReference>
<dbReference type="EMBL" id="VSWD01000009">
    <property type="protein sequence ID" value="KAK3093958.1"/>
    <property type="molecule type" value="Genomic_DNA"/>
</dbReference>
<evidence type="ECO:0000256" key="2">
    <source>
        <dbReference type="ARBA" id="ARBA00005733"/>
    </source>
</evidence>
<dbReference type="GO" id="GO:0000981">
    <property type="term" value="F:DNA-binding transcription factor activity, RNA polymerase II-specific"/>
    <property type="evidence" value="ECO:0007669"/>
    <property type="project" value="InterPro"/>
</dbReference>
<dbReference type="SMART" id="SM00389">
    <property type="entry name" value="HOX"/>
    <property type="match status" value="1"/>
</dbReference>
<evidence type="ECO:0000256" key="3">
    <source>
        <dbReference type="ARBA" id="ARBA00014891"/>
    </source>
</evidence>
<dbReference type="Proteomes" id="UP001186944">
    <property type="component" value="Unassembled WGS sequence"/>
</dbReference>
<keyword evidence="8 14" id="KW-0371">Homeobox</keyword>
<evidence type="ECO:0000259" key="19">
    <source>
        <dbReference type="PROSITE" id="PS51496"/>
    </source>
</evidence>
<evidence type="ECO:0000256" key="5">
    <source>
        <dbReference type="ARBA" id="ARBA00022606"/>
    </source>
</evidence>
<dbReference type="InterPro" id="IPR001356">
    <property type="entry name" value="HD"/>
</dbReference>
<dbReference type="InterPro" id="IPR052294">
    <property type="entry name" value="VSX_homeobox_regulators"/>
</dbReference>
<dbReference type="InterPro" id="IPR017970">
    <property type="entry name" value="Homeobox_CS"/>
</dbReference>
<keyword evidence="5" id="KW-0716">Sensory transduction</keyword>
<comment type="subcellular location">
    <subcellularLocation>
        <location evidence="1 14 15">Nucleus</location>
    </subcellularLocation>
</comment>
<dbReference type="GO" id="GO:0007601">
    <property type="term" value="P:visual perception"/>
    <property type="evidence" value="ECO:0007669"/>
    <property type="project" value="UniProtKB-KW"/>
</dbReference>
<evidence type="ECO:0000313" key="20">
    <source>
        <dbReference type="EMBL" id="KAK3093958.1"/>
    </source>
</evidence>
<evidence type="ECO:0000256" key="10">
    <source>
        <dbReference type="ARBA" id="ARBA00023242"/>
    </source>
</evidence>
<evidence type="ECO:0000256" key="13">
    <source>
        <dbReference type="ARBA" id="ARBA00031274"/>
    </source>
</evidence>
<feature type="DNA-binding region" description="Homeobox" evidence="14">
    <location>
        <begin position="179"/>
        <end position="238"/>
    </location>
</feature>
<dbReference type="Gene3D" id="1.10.10.60">
    <property type="entry name" value="Homeodomain-like"/>
    <property type="match status" value="1"/>
</dbReference>
<dbReference type="AlphaFoldDB" id="A0AA88XXS0"/>
<dbReference type="GO" id="GO:1990837">
    <property type="term" value="F:sequence-specific double-stranded DNA binding"/>
    <property type="evidence" value="ECO:0007669"/>
    <property type="project" value="TreeGrafter"/>
</dbReference>